<keyword evidence="6" id="KW-0472">Membrane</keyword>
<organism evidence="8 9">
    <name type="scientific">Aquilegia coerulea</name>
    <name type="common">Rocky mountain columbine</name>
    <dbReference type="NCBI Taxonomy" id="218851"/>
    <lineage>
        <taxon>Eukaryota</taxon>
        <taxon>Viridiplantae</taxon>
        <taxon>Streptophyta</taxon>
        <taxon>Embryophyta</taxon>
        <taxon>Tracheophyta</taxon>
        <taxon>Spermatophyta</taxon>
        <taxon>Magnoliopsida</taxon>
        <taxon>Ranunculales</taxon>
        <taxon>Ranunculaceae</taxon>
        <taxon>Thalictroideae</taxon>
        <taxon>Aquilegia</taxon>
    </lineage>
</organism>
<dbReference type="InParanoid" id="A0A2G5DZF2"/>
<dbReference type="GO" id="GO:0016020">
    <property type="term" value="C:membrane"/>
    <property type="evidence" value="ECO:0007669"/>
    <property type="project" value="UniProtKB-SubCell"/>
</dbReference>
<dbReference type="InterPro" id="IPR026015">
    <property type="entry name" value="ATP_synth_OSCP/delta_N_sf"/>
</dbReference>
<evidence type="ECO:0000313" key="8">
    <source>
        <dbReference type="EMBL" id="PIA48846.1"/>
    </source>
</evidence>
<evidence type="ECO:0000256" key="5">
    <source>
        <dbReference type="ARBA" id="ARBA00023065"/>
    </source>
</evidence>
<dbReference type="OrthoDB" id="1262810at2759"/>
<comment type="similarity">
    <text evidence="2">Belongs to the ATPase delta chain family.</text>
</comment>
<evidence type="ECO:0000313" key="9">
    <source>
        <dbReference type="Proteomes" id="UP000230069"/>
    </source>
</evidence>
<evidence type="ECO:0000256" key="4">
    <source>
        <dbReference type="ARBA" id="ARBA00022781"/>
    </source>
</evidence>
<dbReference type="Pfam" id="PF00213">
    <property type="entry name" value="OSCP"/>
    <property type="match status" value="1"/>
</dbReference>
<proteinExistence type="inferred from homology"/>
<evidence type="ECO:0000256" key="7">
    <source>
        <dbReference type="ARBA" id="ARBA00023310"/>
    </source>
</evidence>
<dbReference type="STRING" id="218851.A0A2G5DZF2"/>
<evidence type="ECO:0000256" key="1">
    <source>
        <dbReference type="ARBA" id="ARBA00004370"/>
    </source>
</evidence>
<dbReference type="Gene3D" id="1.10.520.20">
    <property type="entry name" value="N-terminal domain of the delta subunit of the F1F0-ATP synthase"/>
    <property type="match status" value="1"/>
</dbReference>
<dbReference type="EMBL" id="KZ305030">
    <property type="protein sequence ID" value="PIA48846.1"/>
    <property type="molecule type" value="Genomic_DNA"/>
</dbReference>
<evidence type="ECO:0000256" key="3">
    <source>
        <dbReference type="ARBA" id="ARBA00022448"/>
    </source>
</evidence>
<keyword evidence="4" id="KW-0375">Hydrogen ion transport</keyword>
<evidence type="ECO:0000256" key="6">
    <source>
        <dbReference type="ARBA" id="ARBA00023136"/>
    </source>
</evidence>
<name>A0A2G5DZF2_AQUCA</name>
<sequence length="241" mass="27007">METLPSSVSTLKIHGLSSTTHREVNLLKPPNTSHHFPPHSHIYNKLNPISNGPTTTTTSSFIKKVSFSSPLHFSTPTPLLKTVSPVVHRKKATSGYAAALIDIARCNDTLNVVEKDVRRLMKFLRNGDLQALLVDPSIDDSMKGQVMNELLEKGRFQKHLVLVLRMLVEKNKVGIVQEMLEEFERIYDELNGTQIVLVSSAKKIGQDRLLRIATKVQKMSGAMKVKVRNFIKERSPSFAVL</sequence>
<gene>
    <name evidence="8" type="ORF">AQUCO_01300035v1</name>
</gene>
<dbReference type="AlphaFoldDB" id="A0A2G5DZF2"/>
<keyword evidence="9" id="KW-1185">Reference proteome</keyword>
<evidence type="ECO:0000256" key="2">
    <source>
        <dbReference type="ARBA" id="ARBA00007046"/>
    </source>
</evidence>
<accession>A0A2G5DZF2</accession>
<dbReference type="InterPro" id="IPR000711">
    <property type="entry name" value="ATPase_OSCP/dsu"/>
</dbReference>
<evidence type="ECO:0008006" key="10">
    <source>
        <dbReference type="Google" id="ProtNLM"/>
    </source>
</evidence>
<comment type="subcellular location">
    <subcellularLocation>
        <location evidence="1">Membrane</location>
    </subcellularLocation>
</comment>
<dbReference type="PANTHER" id="PTHR11910">
    <property type="entry name" value="ATP SYNTHASE DELTA CHAIN"/>
    <property type="match status" value="1"/>
</dbReference>
<dbReference type="Proteomes" id="UP000230069">
    <property type="component" value="Unassembled WGS sequence"/>
</dbReference>
<reference evidence="8 9" key="1">
    <citation type="submission" date="2017-09" db="EMBL/GenBank/DDBJ databases">
        <title>WGS assembly of Aquilegia coerulea Goldsmith.</title>
        <authorList>
            <person name="Hodges S."/>
            <person name="Kramer E."/>
            <person name="Nordborg M."/>
            <person name="Tomkins J."/>
            <person name="Borevitz J."/>
            <person name="Derieg N."/>
            <person name="Yan J."/>
            <person name="Mihaltcheva S."/>
            <person name="Hayes R.D."/>
            <person name="Rokhsar D."/>
        </authorList>
    </citation>
    <scope>NUCLEOTIDE SEQUENCE [LARGE SCALE GENOMIC DNA]</scope>
    <source>
        <strain evidence="9">cv. Goldsmith</strain>
    </source>
</reference>
<protein>
    <recommendedName>
        <fullName evidence="10">ATP synthase delta chain, chloroplastic</fullName>
    </recommendedName>
</protein>
<dbReference type="NCBIfam" id="TIGR01145">
    <property type="entry name" value="ATP_synt_delta"/>
    <property type="match status" value="1"/>
</dbReference>
<keyword evidence="7" id="KW-0066">ATP synthesis</keyword>
<keyword evidence="3" id="KW-0813">Transport</keyword>
<dbReference type="GO" id="GO:0046933">
    <property type="term" value="F:proton-transporting ATP synthase activity, rotational mechanism"/>
    <property type="evidence" value="ECO:0007669"/>
    <property type="project" value="InterPro"/>
</dbReference>
<keyword evidence="5" id="KW-0406">Ion transport</keyword>
<dbReference type="SUPFAM" id="SSF47928">
    <property type="entry name" value="N-terminal domain of the delta subunit of the F1F0-ATP synthase"/>
    <property type="match status" value="1"/>
</dbReference>